<gene>
    <name evidence="1" type="ORF">T265_05256</name>
</gene>
<keyword evidence="2" id="KW-1185">Reference proteome</keyword>
<dbReference type="CTD" id="20319438"/>
<evidence type="ECO:0000313" key="2">
    <source>
        <dbReference type="Proteomes" id="UP000054324"/>
    </source>
</evidence>
<dbReference type="Proteomes" id="UP000054324">
    <property type="component" value="Unassembled WGS sequence"/>
</dbReference>
<dbReference type="AlphaFoldDB" id="A0A074ZPN7"/>
<evidence type="ECO:0000313" key="1">
    <source>
        <dbReference type="EMBL" id="KER27767.1"/>
    </source>
</evidence>
<sequence length="143" mass="15731">MVQNLAGWLDITNRKNKVEPLEEQNWAWDVKELSAALNHFFTNTQGNVDMVPKYASSEVQQQKCTPSYASTEKIGQAGALTRLIDSHKMEPEDIVTATVAVIPEVCAVVLRTMNQLPVTFGAVGGATKNDSILEKAIKYHQAS</sequence>
<dbReference type="GeneID" id="20319438"/>
<protein>
    <submittedName>
        <fullName evidence="1">Uncharacterized protein</fullName>
    </submittedName>
</protein>
<reference evidence="1 2" key="1">
    <citation type="submission" date="2013-11" db="EMBL/GenBank/DDBJ databases">
        <title>Opisthorchis viverrini - life in the bile duct.</title>
        <authorList>
            <person name="Young N.D."/>
            <person name="Nagarajan N."/>
            <person name="Lin S.J."/>
            <person name="Korhonen P.K."/>
            <person name="Jex A.R."/>
            <person name="Hall R.S."/>
            <person name="Safavi-Hemami H."/>
            <person name="Kaewkong W."/>
            <person name="Bertrand D."/>
            <person name="Gao S."/>
            <person name="Seet Q."/>
            <person name="Wongkham S."/>
            <person name="Teh B.T."/>
            <person name="Wongkham C."/>
            <person name="Intapan P.M."/>
            <person name="Maleewong W."/>
            <person name="Yang X."/>
            <person name="Hu M."/>
            <person name="Wang Z."/>
            <person name="Hofmann A."/>
            <person name="Sternberg P.W."/>
            <person name="Tan P."/>
            <person name="Wang J."/>
            <person name="Gasser R.B."/>
        </authorList>
    </citation>
    <scope>NUCLEOTIDE SEQUENCE [LARGE SCALE GENOMIC DNA]</scope>
</reference>
<dbReference type="OrthoDB" id="6263243at2759"/>
<organism evidence="1 2">
    <name type="scientific">Opisthorchis viverrini</name>
    <name type="common">Southeast Asian liver fluke</name>
    <dbReference type="NCBI Taxonomy" id="6198"/>
    <lineage>
        <taxon>Eukaryota</taxon>
        <taxon>Metazoa</taxon>
        <taxon>Spiralia</taxon>
        <taxon>Lophotrochozoa</taxon>
        <taxon>Platyhelminthes</taxon>
        <taxon>Trematoda</taxon>
        <taxon>Digenea</taxon>
        <taxon>Opisthorchiida</taxon>
        <taxon>Opisthorchiata</taxon>
        <taxon>Opisthorchiidae</taxon>
        <taxon>Opisthorchis</taxon>
    </lineage>
</organism>
<name>A0A074ZPN7_OPIVI</name>
<dbReference type="KEGG" id="ovi:T265_05256"/>
<proteinExistence type="predicted"/>
<dbReference type="RefSeq" id="XP_009168489.1">
    <property type="nucleotide sequence ID" value="XM_009170225.1"/>
</dbReference>
<accession>A0A074ZPN7</accession>
<dbReference type="EMBL" id="KL596715">
    <property type="protein sequence ID" value="KER27767.1"/>
    <property type="molecule type" value="Genomic_DNA"/>
</dbReference>